<dbReference type="EMBL" id="LK933103">
    <property type="protein sequence ID" value="CDT31070.1"/>
    <property type="molecule type" value="Genomic_DNA"/>
</dbReference>
<sequence>MPWSEKACGTSNCRKPATYAKQAGLWLSKPTFKINPLPSYC</sequence>
<reference evidence="1" key="1">
    <citation type="submission" date="2014-07" db="EMBL/GenBank/DDBJ databases">
        <authorList>
            <person name="Monot Marc"/>
        </authorList>
    </citation>
    <scope>NUCLEOTIDE SEQUENCE</scope>
    <source>
        <strain evidence="1">7032989</strain>
    </source>
</reference>
<dbReference type="AlphaFoldDB" id="A0A069AWL3"/>
<name>A0A069AWL3_CLODI</name>
<accession>A0A069AWL3</accession>
<proteinExistence type="predicted"/>
<evidence type="ECO:0000313" key="1">
    <source>
        <dbReference type="EMBL" id="CDT31070.1"/>
    </source>
</evidence>
<organism evidence="1">
    <name type="scientific">Clostridioides difficile</name>
    <name type="common">Peptoclostridium difficile</name>
    <dbReference type="NCBI Taxonomy" id="1496"/>
    <lineage>
        <taxon>Bacteria</taxon>
        <taxon>Bacillati</taxon>
        <taxon>Bacillota</taxon>
        <taxon>Clostridia</taxon>
        <taxon>Peptostreptococcales</taxon>
        <taxon>Peptostreptococcaceae</taxon>
        <taxon>Clostridioides</taxon>
    </lineage>
</organism>
<protein>
    <submittedName>
        <fullName evidence="1">Uncharacterized protein</fullName>
    </submittedName>
</protein>
<gene>
    <name evidence="1" type="ORF">BN1095_4280002</name>
</gene>